<organism evidence="1 2">
    <name type="scientific">Planoprotostelium fungivorum</name>
    <dbReference type="NCBI Taxonomy" id="1890364"/>
    <lineage>
        <taxon>Eukaryota</taxon>
        <taxon>Amoebozoa</taxon>
        <taxon>Evosea</taxon>
        <taxon>Variosea</taxon>
        <taxon>Cavosteliida</taxon>
        <taxon>Cavosteliaceae</taxon>
        <taxon>Planoprotostelium</taxon>
    </lineage>
</organism>
<protein>
    <submittedName>
        <fullName evidence="1">Uncharacterized protein</fullName>
    </submittedName>
</protein>
<dbReference type="EMBL" id="MDYQ01000058">
    <property type="protein sequence ID" value="PRP84713.1"/>
    <property type="molecule type" value="Genomic_DNA"/>
</dbReference>
<dbReference type="Proteomes" id="UP000241769">
    <property type="component" value="Unassembled WGS sequence"/>
</dbReference>
<evidence type="ECO:0000313" key="2">
    <source>
        <dbReference type="Proteomes" id="UP000241769"/>
    </source>
</evidence>
<evidence type="ECO:0000313" key="1">
    <source>
        <dbReference type="EMBL" id="PRP84713.1"/>
    </source>
</evidence>
<sequence length="1009" mass="113351">MDSPVLARKIQAETGLFALSCLVSVGHRDIDGESTAAPEGNQDASITTVAIGGQPGSRMIAAYCSNATLIFRSHNDTGGAKVRIMRWFTDPNRKIISMTFSPKDGQWLLCLTQDANLYLVPAYFLLKGSQKATTFAVDDVTCVKTSLKGGVVQVLWWKSWDGSDYAIIASNAGLIGNLTFVNLVTYEAQASVRLKGNAISMDIVADEPGFEYVTVNTTQGAVQVLVQQENENRQVAGQNAPPFDTIILQQAAKGSMFQPTSLPFGDAQVKPQKLRVGTCLGAYKPNTARLELYDSHMASKFAIFIYQLLGGARHIQVTDKPDDSGNTELSVISNLMAGVSAEPSHLRKTNSTSTLSNSRNTIKKESILQQFTFPESVEGVLPALEDTDELTGFLFWTSRGIYQCRQHISAESLFFQLIKYGFAKSLAEPLGQTVGLDLLTLYEEAGDAYFREQKYGQALDMYYLSGVESTKLIELYLSVGRLDVVMSHLRTTLYQPASLSLSDLQKLSDLFFRCYVMRMIMDPEEFEHMKDGFMQLIHTNLYYDIESSMELLLDNTLVTYLLQVSIARKAVPLGFDKLASRGLFYLSDDDIITLTASENLTPLVYMYDGRFVKAQRPSKQMDIYIAEKTLLPLVLDRILEIIPRLEGPYLQRSIEYFHPDHFKPKKVFSEFAERQSQTMGLDTTFVRKTALEIVFSCLLYLQKMEDGPKAQPQLLQLLRTQHDQYDAMNIIDRCVTCENWQAAALVYELKGDWETSFSCSLCGVDCVENPKQLVLELAEYHLEKANRGSKLDLLQQSVERTALNRVVGGSSPPVLSLWAEKEWDSSEIEQFLMKPNLDVTPALSRLLALNILPHTFSKSFFIHITSQTIQAAHARGRVTSANTNRLWEGVMENIHEAKDRRTIKVTDVGQLSNQEAIVFTCGHHYLRKNFFKSALPQLKARMEEMNIVNAAKRIMTEYHQKVWINDDKILNDIRRSVWPVQSVYMNTCTRSKDEASVGSVSDIFGEWAV</sequence>
<name>A0A2P6NL87_9EUKA</name>
<dbReference type="AlphaFoldDB" id="A0A2P6NL87"/>
<dbReference type="SUPFAM" id="SSF69322">
    <property type="entry name" value="Tricorn protease domain 2"/>
    <property type="match status" value="1"/>
</dbReference>
<accession>A0A2P6NL87</accession>
<reference evidence="1 2" key="1">
    <citation type="journal article" date="2018" name="Genome Biol. Evol.">
        <title>Multiple Roots of Fruiting Body Formation in Amoebozoa.</title>
        <authorList>
            <person name="Hillmann F."/>
            <person name="Forbes G."/>
            <person name="Novohradska S."/>
            <person name="Ferling I."/>
            <person name="Riege K."/>
            <person name="Groth M."/>
            <person name="Westermann M."/>
            <person name="Marz M."/>
            <person name="Spaller T."/>
            <person name="Winckler T."/>
            <person name="Schaap P."/>
            <person name="Glockner G."/>
        </authorList>
    </citation>
    <scope>NUCLEOTIDE SEQUENCE [LARGE SCALE GENOMIC DNA]</scope>
    <source>
        <strain evidence="1 2">Jena</strain>
    </source>
</reference>
<proteinExistence type="predicted"/>
<dbReference type="OrthoDB" id="16281at2759"/>
<gene>
    <name evidence="1" type="ORF">PROFUN_07963</name>
</gene>
<comment type="caution">
    <text evidence="1">The sequence shown here is derived from an EMBL/GenBank/DDBJ whole genome shotgun (WGS) entry which is preliminary data.</text>
</comment>
<dbReference type="InParanoid" id="A0A2P6NL87"/>
<keyword evidence="2" id="KW-1185">Reference proteome</keyword>